<dbReference type="EMBL" id="UXSR01001538">
    <property type="protein sequence ID" value="VDD78355.1"/>
    <property type="molecule type" value="Genomic_DNA"/>
</dbReference>
<accession>A0A0R3UBQ9</accession>
<protein>
    <submittedName>
        <fullName evidence="1">Uncharacterized protein</fullName>
    </submittedName>
</protein>
<reference evidence="1 2" key="1">
    <citation type="submission" date="2018-10" db="EMBL/GenBank/DDBJ databases">
        <authorList>
            <consortium name="Pathogen Informatics"/>
        </authorList>
    </citation>
    <scope>NUCLEOTIDE SEQUENCE [LARGE SCALE GENOMIC DNA]</scope>
</reference>
<evidence type="ECO:0000313" key="2">
    <source>
        <dbReference type="Proteomes" id="UP000267029"/>
    </source>
</evidence>
<sequence>MHTDLLISSCATNTQMIGRHSRSYHCAVRQTHALPPFHTISSLAGWACGLKGGQFGALLCVYNRREHACQHRKKTLFDQRLKCVCKLTITDNVDVVQMLEFGQGSSLQTECELTSTQFIIDIMRFPCKKTPSPLSATNTRHSVLDGANSSVADACLIRSPRQPMSCGDETLDEMQPEFAWKKKKTTALTETGHQDDGEPENYLSTAHHRLHVCGVEVLNHLEELLQRRFGDGMLPLQKRRRLLPPPQTREAAS</sequence>
<proteinExistence type="predicted"/>
<name>A0A0R3UBQ9_MESCO</name>
<dbReference type="Proteomes" id="UP000267029">
    <property type="component" value="Unassembled WGS sequence"/>
</dbReference>
<gene>
    <name evidence="1" type="ORF">MCOS_LOCUS4358</name>
</gene>
<organism evidence="1 2">
    <name type="scientific">Mesocestoides corti</name>
    <name type="common">Flatworm</name>
    <dbReference type="NCBI Taxonomy" id="53468"/>
    <lineage>
        <taxon>Eukaryota</taxon>
        <taxon>Metazoa</taxon>
        <taxon>Spiralia</taxon>
        <taxon>Lophotrochozoa</taxon>
        <taxon>Platyhelminthes</taxon>
        <taxon>Cestoda</taxon>
        <taxon>Eucestoda</taxon>
        <taxon>Cyclophyllidea</taxon>
        <taxon>Mesocestoididae</taxon>
        <taxon>Mesocestoides</taxon>
    </lineage>
</organism>
<evidence type="ECO:0000313" key="1">
    <source>
        <dbReference type="EMBL" id="VDD78355.1"/>
    </source>
</evidence>
<dbReference type="AlphaFoldDB" id="A0A0R3UBQ9"/>
<keyword evidence="2" id="KW-1185">Reference proteome</keyword>